<accession>A0AAU9W6V5</accession>
<sequence>MFLNVPPTCPTEVFHYYKDLPRPLPKCRNRLDNEFFQLFQQQFSSRGSSHFRRYEEKPYDEVGSYAMDVATSMYDHSRSAQMQHMNHTSATSPYHHTPASGGGVSNAMSAVSDIHKRDKELIYGHSLFPLLALIFEKCELATCTPREPGAVGGDVCSSASFNEDIQVFSKQFRSDKTIFSSNHEVDSLMIQSIQVLRFHLLELEKVHELCDNFCKRYISCLKGKMPIDLVMDEKENIGKSRSDSDTLDIDSPPESALPQASNSQSWQPGQGDEATGSGSNSQSSSRPPSNSGVDGPTTPEDPSLNTSVGSEDGNGDNTDDEQSKKSQKKRGIFPKAATNIMKAWLFQHLTHPYPSEEQKRSLAQETGLTILQVNNWFINARRRIVQPMIDASNRAGKSPVVTVFKSRRRKNSLGQGLPSPGPRFGPPGAPPGYYPDQHHPPPHPNYPHMDGGVPQPPHFGPRGYIPTGDPSVSGVGTIPPMSAMTGGPHSMHAQMPAHAYRSPMPPTSVHQAQPMYIPGHPHAMMMPPPGHPHAHPHHPHPGHPGHPGLPSTQTSPTLISSENVLTMSQPVMDMHSS</sequence>
<dbReference type="PROSITE" id="PS50071">
    <property type="entry name" value="HOMEOBOX_2"/>
    <property type="match status" value="1"/>
</dbReference>
<feature type="compositionally biased region" description="Polar residues" evidence="6">
    <location>
        <begin position="258"/>
        <end position="268"/>
    </location>
</feature>
<feature type="domain" description="Homeobox" evidence="7">
    <location>
        <begin position="324"/>
        <end position="387"/>
    </location>
</feature>
<dbReference type="InterPro" id="IPR001356">
    <property type="entry name" value="HD"/>
</dbReference>
<dbReference type="InterPro" id="IPR009057">
    <property type="entry name" value="Homeodomain-like_sf"/>
</dbReference>
<dbReference type="Pfam" id="PF16493">
    <property type="entry name" value="Meis_PKNOX_N"/>
    <property type="match status" value="1"/>
</dbReference>
<dbReference type="EMBL" id="CALNXJ010000007">
    <property type="protein sequence ID" value="CAH3044173.1"/>
    <property type="molecule type" value="Genomic_DNA"/>
</dbReference>
<evidence type="ECO:0000313" key="9">
    <source>
        <dbReference type="Proteomes" id="UP001159428"/>
    </source>
</evidence>
<gene>
    <name evidence="8" type="ORF">PMEA_00031003</name>
</gene>
<dbReference type="SMART" id="SM00389">
    <property type="entry name" value="HOX"/>
    <property type="match status" value="1"/>
</dbReference>
<evidence type="ECO:0000259" key="7">
    <source>
        <dbReference type="PROSITE" id="PS50071"/>
    </source>
</evidence>
<feature type="DNA-binding region" description="Homeobox" evidence="5">
    <location>
        <begin position="326"/>
        <end position="388"/>
    </location>
</feature>
<dbReference type="Gene3D" id="1.10.10.60">
    <property type="entry name" value="Homeodomain-like"/>
    <property type="match status" value="1"/>
</dbReference>
<feature type="compositionally biased region" description="Pro residues" evidence="6">
    <location>
        <begin position="419"/>
        <end position="433"/>
    </location>
</feature>
<evidence type="ECO:0000256" key="2">
    <source>
        <dbReference type="ARBA" id="ARBA00023125"/>
    </source>
</evidence>
<evidence type="ECO:0000256" key="5">
    <source>
        <dbReference type="PROSITE-ProRule" id="PRU00108"/>
    </source>
</evidence>
<evidence type="ECO:0000256" key="3">
    <source>
        <dbReference type="ARBA" id="ARBA00023155"/>
    </source>
</evidence>
<evidence type="ECO:0000256" key="1">
    <source>
        <dbReference type="ARBA" id="ARBA00009661"/>
    </source>
</evidence>
<feature type="compositionally biased region" description="Basic residues" evidence="6">
    <location>
        <begin position="532"/>
        <end position="543"/>
    </location>
</feature>
<dbReference type="GO" id="GO:0006355">
    <property type="term" value="P:regulation of DNA-templated transcription"/>
    <property type="evidence" value="ECO:0007669"/>
    <property type="project" value="InterPro"/>
</dbReference>
<dbReference type="SUPFAM" id="SSF46689">
    <property type="entry name" value="Homeodomain-like"/>
    <property type="match status" value="1"/>
</dbReference>
<comment type="similarity">
    <text evidence="1">Belongs to the TALE/MEIS homeobox family.</text>
</comment>
<feature type="region of interest" description="Disordered" evidence="6">
    <location>
        <begin position="404"/>
        <end position="475"/>
    </location>
</feature>
<dbReference type="Proteomes" id="UP001159428">
    <property type="component" value="Unassembled WGS sequence"/>
</dbReference>
<keyword evidence="2 5" id="KW-0238">DNA-binding</keyword>
<dbReference type="Pfam" id="PF05920">
    <property type="entry name" value="Homeobox_KN"/>
    <property type="match status" value="1"/>
</dbReference>
<proteinExistence type="inferred from homology"/>
<reference evidence="8 9" key="1">
    <citation type="submission" date="2022-05" db="EMBL/GenBank/DDBJ databases">
        <authorList>
            <consortium name="Genoscope - CEA"/>
            <person name="William W."/>
        </authorList>
    </citation>
    <scope>NUCLEOTIDE SEQUENCE [LARGE SCALE GENOMIC DNA]</scope>
</reference>
<protein>
    <recommendedName>
        <fullName evidence="7">Homeobox domain-containing protein</fullName>
    </recommendedName>
</protein>
<keyword evidence="4 5" id="KW-0539">Nucleus</keyword>
<feature type="compositionally biased region" description="Polar residues" evidence="6">
    <location>
        <begin position="79"/>
        <end position="94"/>
    </location>
</feature>
<comment type="caution">
    <text evidence="8">The sequence shown here is derived from an EMBL/GenBank/DDBJ whole genome shotgun (WGS) entry which is preliminary data.</text>
</comment>
<feature type="region of interest" description="Disordered" evidence="6">
    <location>
        <begin position="238"/>
        <end position="332"/>
    </location>
</feature>
<organism evidence="8 9">
    <name type="scientific">Pocillopora meandrina</name>
    <dbReference type="NCBI Taxonomy" id="46732"/>
    <lineage>
        <taxon>Eukaryota</taxon>
        <taxon>Metazoa</taxon>
        <taxon>Cnidaria</taxon>
        <taxon>Anthozoa</taxon>
        <taxon>Hexacorallia</taxon>
        <taxon>Scleractinia</taxon>
        <taxon>Astrocoeniina</taxon>
        <taxon>Pocilloporidae</taxon>
        <taxon>Pocillopora</taxon>
    </lineage>
</organism>
<dbReference type="GO" id="GO:0003677">
    <property type="term" value="F:DNA binding"/>
    <property type="evidence" value="ECO:0007669"/>
    <property type="project" value="UniProtKB-UniRule"/>
</dbReference>
<dbReference type="FunFam" id="1.10.10.60:FF:000004">
    <property type="entry name" value="Meis2 homeobox isoform 2c"/>
    <property type="match status" value="1"/>
</dbReference>
<dbReference type="InterPro" id="IPR050224">
    <property type="entry name" value="TALE_homeobox"/>
</dbReference>
<dbReference type="GO" id="GO:0005634">
    <property type="term" value="C:nucleus"/>
    <property type="evidence" value="ECO:0007669"/>
    <property type="project" value="UniProtKB-SubCell"/>
</dbReference>
<keyword evidence="9" id="KW-1185">Reference proteome</keyword>
<evidence type="ECO:0000313" key="8">
    <source>
        <dbReference type="EMBL" id="CAH3044173.1"/>
    </source>
</evidence>
<feature type="region of interest" description="Disordered" evidence="6">
    <location>
        <begin position="78"/>
        <end position="102"/>
    </location>
</feature>
<feature type="region of interest" description="Disordered" evidence="6">
    <location>
        <begin position="526"/>
        <end position="556"/>
    </location>
</feature>
<dbReference type="InterPro" id="IPR008422">
    <property type="entry name" value="KN_HD"/>
</dbReference>
<feature type="compositionally biased region" description="Low complexity" evidence="6">
    <location>
        <begin position="276"/>
        <end position="292"/>
    </location>
</feature>
<dbReference type="InterPro" id="IPR032453">
    <property type="entry name" value="PKNOX/Meis_N"/>
</dbReference>
<evidence type="ECO:0000256" key="6">
    <source>
        <dbReference type="SAM" id="MobiDB-lite"/>
    </source>
</evidence>
<evidence type="ECO:0000256" key="4">
    <source>
        <dbReference type="ARBA" id="ARBA00023242"/>
    </source>
</evidence>
<dbReference type="PANTHER" id="PTHR11850">
    <property type="entry name" value="HOMEOBOX PROTEIN TRANSCRIPTION FACTORS"/>
    <property type="match status" value="1"/>
</dbReference>
<name>A0AAU9W6V5_9CNID</name>
<dbReference type="CDD" id="cd00086">
    <property type="entry name" value="homeodomain"/>
    <property type="match status" value="1"/>
</dbReference>
<keyword evidence="3 5" id="KW-0371">Homeobox</keyword>
<comment type="subcellular location">
    <subcellularLocation>
        <location evidence="5">Nucleus</location>
    </subcellularLocation>
</comment>
<dbReference type="AlphaFoldDB" id="A0AAU9W6V5"/>